<sequence length="256" mass="26848">MAGGARGLFSLLSLVLVAGGLLLGLFILLAGAIDGSPVNQWYFLQADTSNIQGAPPLSRWTFWNICDGSTGVDVCSGQGFGALSPARPFDPPSGRNFGTTQGVPDGFVGTRTYFYLSRCMFAFALVALFFGACALVTGLLALCTKIGAYLSGLTASLAALFQALTAALMTSAYVMGRNLFNSNGQTATLGKYAFGFEWASFACFFLAMILFCIGGAASNKSSSGSKKNKQGGFFKGRRSASTRSRGSFINGDKEYA</sequence>
<evidence type="ECO:0000256" key="2">
    <source>
        <dbReference type="SAM" id="Phobius"/>
    </source>
</evidence>
<feature type="transmembrane region" description="Helical" evidence="2">
    <location>
        <begin position="120"/>
        <end position="143"/>
    </location>
</feature>
<feature type="region of interest" description="Disordered" evidence="1">
    <location>
        <begin position="218"/>
        <end position="256"/>
    </location>
</feature>
<keyword evidence="4" id="KW-1185">Reference proteome</keyword>
<dbReference type="Gene3D" id="1.20.140.150">
    <property type="match status" value="1"/>
</dbReference>
<protein>
    <submittedName>
        <fullName evidence="3">Eisosomes component</fullName>
    </submittedName>
</protein>
<dbReference type="PANTHER" id="PTHR36414">
    <property type="entry name" value="PROTEIN SUR7"/>
    <property type="match status" value="1"/>
</dbReference>
<reference evidence="3 4" key="1">
    <citation type="submission" date="2023-08" db="EMBL/GenBank/DDBJ databases">
        <title>Black Yeasts Isolated from many extreme environments.</title>
        <authorList>
            <person name="Coleine C."/>
            <person name="Stajich J.E."/>
            <person name="Selbmann L."/>
        </authorList>
    </citation>
    <scope>NUCLEOTIDE SEQUENCE [LARGE SCALE GENOMIC DNA]</scope>
    <source>
        <strain evidence="3 4">CCFEE 5885</strain>
    </source>
</reference>
<feature type="transmembrane region" description="Helical" evidence="2">
    <location>
        <begin position="155"/>
        <end position="176"/>
    </location>
</feature>
<keyword evidence="2" id="KW-0472">Membrane</keyword>
<organism evidence="3 4">
    <name type="scientific">Lithohypha guttulata</name>
    <dbReference type="NCBI Taxonomy" id="1690604"/>
    <lineage>
        <taxon>Eukaryota</taxon>
        <taxon>Fungi</taxon>
        <taxon>Dikarya</taxon>
        <taxon>Ascomycota</taxon>
        <taxon>Pezizomycotina</taxon>
        <taxon>Eurotiomycetes</taxon>
        <taxon>Chaetothyriomycetidae</taxon>
        <taxon>Chaetothyriales</taxon>
        <taxon>Trichomeriaceae</taxon>
        <taxon>Lithohypha</taxon>
    </lineage>
</organism>
<evidence type="ECO:0000256" key="1">
    <source>
        <dbReference type="SAM" id="MobiDB-lite"/>
    </source>
</evidence>
<evidence type="ECO:0000313" key="4">
    <source>
        <dbReference type="Proteomes" id="UP001345013"/>
    </source>
</evidence>
<feature type="transmembrane region" description="Helical" evidence="2">
    <location>
        <begin position="7"/>
        <end position="33"/>
    </location>
</feature>
<keyword evidence="2" id="KW-0812">Transmembrane</keyword>
<dbReference type="Proteomes" id="UP001345013">
    <property type="component" value="Unassembled WGS sequence"/>
</dbReference>
<comment type="caution">
    <text evidence="3">The sequence shown here is derived from an EMBL/GenBank/DDBJ whole genome shotgun (WGS) entry which is preliminary data.</text>
</comment>
<feature type="transmembrane region" description="Helical" evidence="2">
    <location>
        <begin position="196"/>
        <end position="217"/>
    </location>
</feature>
<name>A0ABR0KQ97_9EURO</name>
<dbReference type="Pfam" id="PF06687">
    <property type="entry name" value="SUR7"/>
    <property type="match status" value="1"/>
</dbReference>
<evidence type="ECO:0000313" key="3">
    <source>
        <dbReference type="EMBL" id="KAK5102601.1"/>
    </source>
</evidence>
<dbReference type="EMBL" id="JAVRRG010000001">
    <property type="protein sequence ID" value="KAK5102601.1"/>
    <property type="molecule type" value="Genomic_DNA"/>
</dbReference>
<proteinExistence type="predicted"/>
<dbReference type="PANTHER" id="PTHR36414:SF1">
    <property type="entry name" value="PROTEIN SUR7"/>
    <property type="match status" value="1"/>
</dbReference>
<dbReference type="InterPro" id="IPR009571">
    <property type="entry name" value="SUR7/Rim9-like_fungi"/>
</dbReference>
<keyword evidence="2" id="KW-1133">Transmembrane helix</keyword>
<gene>
    <name evidence="3" type="primary">SUR7</name>
    <name evidence="3" type="ORF">LTR24_000160</name>
</gene>
<accession>A0ABR0KQ97</accession>